<name>A0A200QU73_MACCD</name>
<evidence type="ECO:0000313" key="1">
    <source>
        <dbReference type="EMBL" id="OVA14011.1"/>
    </source>
</evidence>
<comment type="caution">
    <text evidence="1">The sequence shown here is derived from an EMBL/GenBank/DDBJ whole genome shotgun (WGS) entry which is preliminary data.</text>
</comment>
<dbReference type="EMBL" id="MVGT01001064">
    <property type="protein sequence ID" value="OVA14011.1"/>
    <property type="molecule type" value="Genomic_DNA"/>
</dbReference>
<dbReference type="OMA" id="EEYFMDN"/>
<evidence type="ECO:0000313" key="2">
    <source>
        <dbReference type="Proteomes" id="UP000195402"/>
    </source>
</evidence>
<organism evidence="1 2">
    <name type="scientific">Macleaya cordata</name>
    <name type="common">Five-seeded plume-poppy</name>
    <name type="synonym">Bocconia cordata</name>
    <dbReference type="NCBI Taxonomy" id="56857"/>
    <lineage>
        <taxon>Eukaryota</taxon>
        <taxon>Viridiplantae</taxon>
        <taxon>Streptophyta</taxon>
        <taxon>Embryophyta</taxon>
        <taxon>Tracheophyta</taxon>
        <taxon>Spermatophyta</taxon>
        <taxon>Magnoliopsida</taxon>
        <taxon>Ranunculales</taxon>
        <taxon>Papaveraceae</taxon>
        <taxon>Papaveroideae</taxon>
        <taxon>Macleaya</taxon>
    </lineage>
</organism>
<proteinExistence type="predicted"/>
<reference evidence="1 2" key="1">
    <citation type="journal article" date="2017" name="Mol. Plant">
        <title>The Genome of Medicinal Plant Macleaya cordata Provides New Insights into Benzylisoquinoline Alkaloids Metabolism.</title>
        <authorList>
            <person name="Liu X."/>
            <person name="Liu Y."/>
            <person name="Huang P."/>
            <person name="Ma Y."/>
            <person name="Qing Z."/>
            <person name="Tang Q."/>
            <person name="Cao H."/>
            <person name="Cheng P."/>
            <person name="Zheng Y."/>
            <person name="Yuan Z."/>
            <person name="Zhou Y."/>
            <person name="Liu J."/>
            <person name="Tang Z."/>
            <person name="Zhuo Y."/>
            <person name="Zhang Y."/>
            <person name="Yu L."/>
            <person name="Huang J."/>
            <person name="Yang P."/>
            <person name="Peng Q."/>
            <person name="Zhang J."/>
            <person name="Jiang W."/>
            <person name="Zhang Z."/>
            <person name="Lin K."/>
            <person name="Ro D.K."/>
            <person name="Chen X."/>
            <person name="Xiong X."/>
            <person name="Shang Y."/>
            <person name="Huang S."/>
            <person name="Zeng J."/>
        </authorList>
    </citation>
    <scope>NUCLEOTIDE SEQUENCE [LARGE SCALE GENOMIC DNA]</scope>
    <source>
        <strain evidence="2">cv. BLH2017</strain>
        <tissue evidence="1">Root</tissue>
    </source>
</reference>
<dbReference type="Proteomes" id="UP000195402">
    <property type="component" value="Unassembled WGS sequence"/>
</dbReference>
<protein>
    <submittedName>
        <fullName evidence="1">Uncharacterized protein</fullName>
    </submittedName>
</protein>
<dbReference type="AlphaFoldDB" id="A0A200QU73"/>
<dbReference type="STRING" id="56857.A0A200QU73"/>
<dbReference type="OrthoDB" id="191139at2759"/>
<accession>A0A200QU73</accession>
<dbReference type="InParanoid" id="A0A200QU73"/>
<gene>
    <name evidence="1" type="ORF">BVC80_1787g86</name>
</gene>
<sequence>MSTGLGSSTACYEALHLNVTGVTEEYFMDNYISKANSQATDTVLAKKLWSFSMNLIH</sequence>
<keyword evidence="2" id="KW-1185">Reference proteome</keyword>